<feature type="compositionally biased region" description="Gly residues" evidence="1">
    <location>
        <begin position="90"/>
        <end position="118"/>
    </location>
</feature>
<dbReference type="Proteomes" id="UP000317122">
    <property type="component" value="Unassembled WGS sequence"/>
</dbReference>
<protein>
    <submittedName>
        <fullName evidence="2">Uncharacterized protein</fullName>
    </submittedName>
</protein>
<proteinExistence type="predicted"/>
<dbReference type="EMBL" id="VLKT01000001">
    <property type="protein sequence ID" value="TWI43295.1"/>
    <property type="molecule type" value="Genomic_DNA"/>
</dbReference>
<accession>A0A562PFQ9</accession>
<evidence type="ECO:0000256" key="1">
    <source>
        <dbReference type="SAM" id="MobiDB-lite"/>
    </source>
</evidence>
<evidence type="ECO:0000313" key="3">
    <source>
        <dbReference type="Proteomes" id="UP000317122"/>
    </source>
</evidence>
<reference evidence="2 3" key="1">
    <citation type="journal article" date="2015" name="Stand. Genomic Sci.">
        <title>Genomic Encyclopedia of Bacterial and Archaeal Type Strains, Phase III: the genomes of soil and plant-associated and newly described type strains.</title>
        <authorList>
            <person name="Whitman W.B."/>
            <person name="Woyke T."/>
            <person name="Klenk H.P."/>
            <person name="Zhou Y."/>
            <person name="Lilburn T.G."/>
            <person name="Beck B.J."/>
            <person name="De Vos P."/>
            <person name="Vandamme P."/>
            <person name="Eisen J.A."/>
            <person name="Garrity G."/>
            <person name="Hugenholtz P."/>
            <person name="Kyrpides N.C."/>
        </authorList>
    </citation>
    <scope>NUCLEOTIDE SEQUENCE [LARGE SCALE GENOMIC DNA]</scope>
    <source>
        <strain evidence="2 3">CGMCC 1.2546</strain>
    </source>
</reference>
<comment type="caution">
    <text evidence="2">The sequence shown here is derived from an EMBL/GenBank/DDBJ whole genome shotgun (WGS) entry which is preliminary data.</text>
</comment>
<name>A0A562PFQ9_9HYPH</name>
<evidence type="ECO:0000313" key="2">
    <source>
        <dbReference type="EMBL" id="TWI43295.1"/>
    </source>
</evidence>
<feature type="region of interest" description="Disordered" evidence="1">
    <location>
        <begin position="90"/>
        <end position="139"/>
    </location>
</feature>
<gene>
    <name evidence="2" type="ORF">IQ26_00257</name>
</gene>
<dbReference type="AlphaFoldDB" id="A0A562PFQ9"/>
<sequence>MPNSLLMPATATYRALDTPEASSTYLRGRVDRKFAWGQRRLRRSDCMPRKDGWTDALMEVAVRQSPGSSWVYFAFACSIAVACAGTAAGAQGGGGHGAGSDKGGGHGAGSDKGGGHGAGSHRGKGSAHKGAGDDGTSTTAAAAVSVVPSVEAGQSLGLPPALQPPGNSPSTVSPIKALPGVPDEVVRACRDAIEVAAAPFGATSVRVSSAGFIRQLSPDMISAPIKVSIDYGRQGNVETRQAPIKCELNAKGSVIGLT</sequence>
<keyword evidence="3" id="KW-1185">Reference proteome</keyword>
<organism evidence="2 3">
    <name type="scientific">Mesorhizobium tianshanense</name>
    <dbReference type="NCBI Taxonomy" id="39844"/>
    <lineage>
        <taxon>Bacteria</taxon>
        <taxon>Pseudomonadati</taxon>
        <taxon>Pseudomonadota</taxon>
        <taxon>Alphaproteobacteria</taxon>
        <taxon>Hyphomicrobiales</taxon>
        <taxon>Phyllobacteriaceae</taxon>
        <taxon>Mesorhizobium</taxon>
    </lineage>
</organism>